<comment type="caution">
    <text evidence="4">The sequence shown here is derived from an EMBL/GenBank/DDBJ whole genome shotgun (WGS) entry which is preliminary data.</text>
</comment>
<dbReference type="OrthoDB" id="9177882at2"/>
<dbReference type="PANTHER" id="PTHR32329:SF4">
    <property type="entry name" value="ACTIVATOR OF 2-HYDROXYACYL-COA DEHYDRATASE"/>
    <property type="match status" value="1"/>
</dbReference>
<gene>
    <name evidence="4" type="ORF">AUL39_08005</name>
</gene>
<dbReference type="CDD" id="cd24035">
    <property type="entry name" value="ASKHA_NBD_O66634-like_rpt2"/>
    <property type="match status" value="1"/>
</dbReference>
<proteinExistence type="predicted"/>
<dbReference type="Pfam" id="PF09989">
    <property type="entry name" value="DUF2229"/>
    <property type="match status" value="1"/>
</dbReference>
<evidence type="ECO:0000259" key="2">
    <source>
        <dbReference type="Pfam" id="PF01869"/>
    </source>
</evidence>
<dbReference type="InterPro" id="IPR043129">
    <property type="entry name" value="ATPase_NBD"/>
</dbReference>
<keyword evidence="5" id="KW-1185">Reference proteome</keyword>
<dbReference type="InterPro" id="IPR051805">
    <property type="entry name" value="Dehydratase_Activator_Redct"/>
</dbReference>
<feature type="domain" description="DUF2229" evidence="3">
    <location>
        <begin position="700"/>
        <end position="934"/>
    </location>
</feature>
<dbReference type="Proteomes" id="UP000054078">
    <property type="component" value="Unassembled WGS sequence"/>
</dbReference>
<dbReference type="PANTHER" id="PTHR32329">
    <property type="entry name" value="BIFUNCTIONAL PROTEIN [INCLUDES 2-HYDROXYACYL-COA DEHYDRATASE (N-TER) AND ITS ACTIVATOR DOMAIN (C_TERM)-RELATED"/>
    <property type="match status" value="1"/>
</dbReference>
<dbReference type="EMBL" id="LOJF01000010">
    <property type="protein sequence ID" value="KUH58148.1"/>
    <property type="molecule type" value="Genomic_DNA"/>
</dbReference>
<evidence type="ECO:0000256" key="1">
    <source>
        <dbReference type="SAM" id="Coils"/>
    </source>
</evidence>
<dbReference type="STRING" id="1299998.AUL39_08005"/>
<feature type="domain" description="ATPase BadF/BadG/BcrA/BcrD type" evidence="2">
    <location>
        <begin position="35"/>
        <end position="247"/>
    </location>
</feature>
<dbReference type="Pfam" id="PF01869">
    <property type="entry name" value="BcrAD_BadFG"/>
    <property type="match status" value="2"/>
</dbReference>
<feature type="domain" description="ATPase BadF/BadG/BcrA/BcrD type" evidence="2">
    <location>
        <begin position="350"/>
        <end position="604"/>
    </location>
</feature>
<feature type="coiled-coil region" evidence="1">
    <location>
        <begin position="1011"/>
        <end position="1045"/>
    </location>
</feature>
<accession>A0A100YUX3</accession>
<dbReference type="Gene3D" id="3.30.420.40">
    <property type="match status" value="4"/>
</dbReference>
<dbReference type="CDD" id="cd24034">
    <property type="entry name" value="ASKHA_NBD_O66634-like_rpt1"/>
    <property type="match status" value="1"/>
</dbReference>
<dbReference type="RefSeq" id="WP_059055093.1">
    <property type="nucleotide sequence ID" value="NZ_LOJF01000010.1"/>
</dbReference>
<sequence length="1562" mass="171861">MTENNTTAEPLELTQNGAELYPATPQDFTGADLRLGIDVGSTTVKLAVIDASGNLVYANYERHHTDIRATAKELFAGAQRVVGNVPMRVSITGSGGMLLAKWLDLEFVQEVIASKRAVEALIPQTDVAIELGGEDAKIIYFDNGIEQRMNGTCAGGTGAFIDQMATLLKTDAMGLNELAKGATQIHPIASRCGVFAKSDVQPLLNEGARPEDVAASIFQAVVTQTVSGLACGHPIKGYVAFLGGPLQYLSELRRRFYITLDLDEEHRVVPKNAHLFVATGAALAGESEKRVTFAEVIRSLEQLKDVQGSEVQRLDPLFATEEDYKEFKERHNKEVVPKGDLASYRGRVFIGIDAGSTTMKCAVVGEKGELLYTWYGNNNGDVLGTARHIMDGIYDAMPEGCTIGHVTTTGYGEGILIEALRADSGEIETVAHLRGAKAFVPGVEFILDIGGQDMKCLQVRNGVIEHIMLNEACSSGCGSFIESFAKSMDMSVQDFAKVAVTAKAPVDLGSRCTVFMNSRVKQAQKEGATIGDVAAGLSYSVIKNALFKVIKLRDFDEIGTYCVVQGGTFMSDATLRAFELLTGRKVIRPDIAGCMGAYGAALLARDRAGATGTSTVLSREDIDNLKVKHTNVHCGRCANNCLLTINDFGGGHRFITGNRCEKGAGRSGKTKNDAPNLFEFKNKLLFDRPCLDAETAPRGTVGIPRALNMYENYPFWHAFFTKLGFSVMISDQTSSKTYDAGIESMPSESACYPAKLSHGHIMNLLAKDPDFIWMPCIRWERKEDDTATNHYNCPIVMSYPQALGLNVDELSDPSVEYLAPFVPYDDKRELKRRLYELISVQREQDAAKGKGRFRGPHITRAEVDEAVNVAWQADIDFKNAMHRAGDEALAWMEEHNAHGIVLAGRPYHNDPEINHAIPELVHSFGFAVLTEDSVAHKMEPERPIRVVDQWMFHSRLYRAARFVATRNDLDLIQLFSFGCGLDALTTDQVQEILEASGKIYTVLKIDQVSNLGAARIRIRSLMAALKEQQEQLEEKTAEGEAKEVEPVGVHLADGSLERARKTDLSRRTPVYREAKSAAFPKVRYTKEMQEAHYTILAPQMSPVHFELAEAVLRDYGYNLVLLPSVDQGAVDAGLKYVNNDICYPSILTVGQIMEAIESGKYDLSHTAVLISQTGGGCRATNYIALIRKALRESGHPNIPVISINMATGLDEDNPGWSIKDPVLLTKAIYVLLYGDLMMQCVYRTRPYEAEKGSVNALHDKFMARMKEAVHTLNKRSFEEICQETITAFDQIPLVNDRSKPRVGVVGEILVKFHPTANNQLVKVIEAEGCEANVPGLVDFFLFGLTSPINMKGELGSKASKRLTHMAGIKLIEAARKPMDRMLAQSSRFEPYEDIFELADKAEQVLSLCNTMGEGWLLTAEMVDLIEHGTPNIVCAQPFACLPNHVVGKSVIKRLRQMHPESNIVAVDYDPGASEVNQLNRIKLMISVAKENYRKDHGRGFRLENPNDPTVNDAVAPYVDESRFHHDSIVNEGGVGHGVPAIHLTDEQLAQIEDAKRRAGVIK</sequence>
<evidence type="ECO:0000259" key="3">
    <source>
        <dbReference type="Pfam" id="PF09989"/>
    </source>
</evidence>
<dbReference type="SUPFAM" id="SSF53067">
    <property type="entry name" value="Actin-like ATPase domain"/>
    <property type="match status" value="2"/>
</dbReference>
<dbReference type="InterPro" id="IPR002731">
    <property type="entry name" value="ATPase_BadF"/>
</dbReference>
<protein>
    <submittedName>
        <fullName evidence="4">CoA activase</fullName>
    </submittedName>
</protein>
<reference evidence="4 5" key="1">
    <citation type="submission" date="2015-12" db="EMBL/GenBank/DDBJ databases">
        <title>Draft Genome Sequence of Olsenella scatoligenes SK9K4T; a Producer of 3-Methylindole- (skatole) and 4-Methylphenol- (p-cresol) Isolated from Pig Feces.</title>
        <authorList>
            <person name="Li X."/>
            <person name="Borg B."/>
            <person name="Canibe N."/>
        </authorList>
    </citation>
    <scope>NUCLEOTIDE SEQUENCE [LARGE SCALE GENOMIC DNA]</scope>
    <source>
        <strain evidence="4 5">SK9K4</strain>
    </source>
</reference>
<keyword evidence="1" id="KW-0175">Coiled coil</keyword>
<evidence type="ECO:0000313" key="4">
    <source>
        <dbReference type="EMBL" id="KUH58148.1"/>
    </source>
</evidence>
<evidence type="ECO:0000313" key="5">
    <source>
        <dbReference type="Proteomes" id="UP000054078"/>
    </source>
</evidence>
<organism evidence="4 5">
    <name type="scientific">Tractidigestivibacter scatoligenes</name>
    <name type="common">Olsenella scatoligenes</name>
    <dbReference type="NCBI Taxonomy" id="1299998"/>
    <lineage>
        <taxon>Bacteria</taxon>
        <taxon>Bacillati</taxon>
        <taxon>Actinomycetota</taxon>
        <taxon>Coriobacteriia</taxon>
        <taxon>Coriobacteriales</taxon>
        <taxon>Atopobiaceae</taxon>
        <taxon>Tractidigestivibacter</taxon>
    </lineage>
</organism>
<dbReference type="InterPro" id="IPR018709">
    <property type="entry name" value="CoA_activase_DUF2229"/>
</dbReference>
<name>A0A100YUX3_TRASO</name>